<keyword evidence="3" id="KW-0805">Transcription regulation</keyword>
<dbReference type="GO" id="GO:0003713">
    <property type="term" value="F:transcription coactivator activity"/>
    <property type="evidence" value="ECO:0007669"/>
    <property type="project" value="TreeGrafter"/>
</dbReference>
<keyword evidence="4" id="KW-0804">Transcription</keyword>
<evidence type="ECO:0000256" key="6">
    <source>
        <dbReference type="SAM" id="MobiDB-lite"/>
    </source>
</evidence>
<dbReference type="RefSeq" id="XP_046073279.1">
    <property type="nucleotide sequence ID" value="XM_046215930.1"/>
</dbReference>
<feature type="compositionally biased region" description="Acidic residues" evidence="6">
    <location>
        <begin position="242"/>
        <end position="251"/>
    </location>
</feature>
<comment type="caution">
    <text evidence="7">The sequence shown here is derived from an EMBL/GenBank/DDBJ whole genome shotgun (WGS) entry which is preliminary data.</text>
</comment>
<name>A0AAD4KU33_9EURO</name>
<feature type="compositionally biased region" description="Polar residues" evidence="6">
    <location>
        <begin position="1"/>
        <end position="12"/>
    </location>
</feature>
<dbReference type="GeneID" id="70246217"/>
<evidence type="ECO:0000256" key="4">
    <source>
        <dbReference type="ARBA" id="ARBA00023163"/>
    </source>
</evidence>
<evidence type="ECO:0000256" key="1">
    <source>
        <dbReference type="ARBA" id="ARBA00004123"/>
    </source>
</evidence>
<sequence length="278" mass="29415">MATPRPTQAAGSTQPLTPPDDPTTTNNTSSQAAAASAPNSSIPSAPAMPSTSLTDTGKSRRPRDSRLVHMLLASLGVTGYQERVPLQLLDFAYRYTSSTLQDAAYLAMEGYAGSTSGPGETNVSTGGGRGGVELNTVTLQSLRLSIASRLHYQFQPGLSKEFLVDVASERNRYALPGVARGGETAAKSGFSNISMGGMRLPPEKFCQTGTGWNLKEEWESEGEDDVEDAAEPTVALGAAGQNDEEDLEDEGDGRMEDVFGEDAVMKEGDEDDEHMADA</sequence>
<dbReference type="Gene3D" id="1.10.20.10">
    <property type="entry name" value="Histone, subunit A"/>
    <property type="match status" value="1"/>
</dbReference>
<evidence type="ECO:0000313" key="8">
    <source>
        <dbReference type="Proteomes" id="UP001201262"/>
    </source>
</evidence>
<keyword evidence="5" id="KW-0539">Nucleus</keyword>
<accession>A0AAD4KU33</accession>
<dbReference type="InterPro" id="IPR051431">
    <property type="entry name" value="TFIID_subunit_9"/>
</dbReference>
<feature type="region of interest" description="Disordered" evidence="6">
    <location>
        <begin position="1"/>
        <end position="62"/>
    </location>
</feature>
<dbReference type="FunFam" id="1.10.20.10:FF:000069">
    <property type="entry name" value="Transcription initiation factor TFIID subunit"/>
    <property type="match status" value="1"/>
</dbReference>
<feature type="compositionally biased region" description="Low complexity" evidence="6">
    <location>
        <begin position="22"/>
        <end position="52"/>
    </location>
</feature>
<keyword evidence="8" id="KW-1185">Reference proteome</keyword>
<dbReference type="GO" id="GO:0051123">
    <property type="term" value="P:RNA polymerase II preinitiation complex assembly"/>
    <property type="evidence" value="ECO:0007669"/>
    <property type="project" value="TreeGrafter"/>
</dbReference>
<feature type="compositionally biased region" description="Acidic residues" evidence="6">
    <location>
        <begin position="218"/>
        <end position="230"/>
    </location>
</feature>
<evidence type="ECO:0000313" key="7">
    <source>
        <dbReference type="EMBL" id="KAH8698815.1"/>
    </source>
</evidence>
<dbReference type="CDD" id="cd07979">
    <property type="entry name" value="HFD_TAF9"/>
    <property type="match status" value="1"/>
</dbReference>
<comment type="similarity">
    <text evidence="2">Belongs to the TAF9 family.</text>
</comment>
<evidence type="ECO:0000256" key="5">
    <source>
        <dbReference type="ARBA" id="ARBA00023242"/>
    </source>
</evidence>
<dbReference type="EMBL" id="JAJTJA010000005">
    <property type="protein sequence ID" value="KAH8698815.1"/>
    <property type="molecule type" value="Genomic_DNA"/>
</dbReference>
<feature type="compositionally biased region" description="Basic and acidic residues" evidence="6">
    <location>
        <begin position="252"/>
        <end position="267"/>
    </location>
</feature>
<dbReference type="PANTHER" id="PTHR48068:SF4">
    <property type="entry name" value="TATA-BOX BINDING PROTEIN ASSOCIATED FACTOR 9"/>
    <property type="match status" value="1"/>
</dbReference>
<dbReference type="InterPro" id="IPR009072">
    <property type="entry name" value="Histone-fold"/>
</dbReference>
<dbReference type="InterPro" id="IPR003162">
    <property type="entry name" value="TFIID-31"/>
</dbReference>
<dbReference type="GO" id="GO:0000124">
    <property type="term" value="C:SAGA complex"/>
    <property type="evidence" value="ECO:0007669"/>
    <property type="project" value="TreeGrafter"/>
</dbReference>
<dbReference type="SUPFAM" id="SSF47113">
    <property type="entry name" value="Histone-fold"/>
    <property type="match status" value="1"/>
</dbReference>
<reference evidence="7" key="1">
    <citation type="submission" date="2021-12" db="EMBL/GenBank/DDBJ databases">
        <title>Convergent genome expansion in fungi linked to evolution of root-endophyte symbiosis.</title>
        <authorList>
            <consortium name="DOE Joint Genome Institute"/>
            <person name="Ke Y.-H."/>
            <person name="Bonito G."/>
            <person name="Liao H.-L."/>
            <person name="Looney B."/>
            <person name="Rojas-Flechas A."/>
            <person name="Nash J."/>
            <person name="Hameed K."/>
            <person name="Schadt C."/>
            <person name="Martin F."/>
            <person name="Crous P.W."/>
            <person name="Miettinen O."/>
            <person name="Magnuson J.K."/>
            <person name="Labbe J."/>
            <person name="Jacobson D."/>
            <person name="Doktycz M.J."/>
            <person name="Veneault-Fourrey C."/>
            <person name="Kuo A."/>
            <person name="Mondo S."/>
            <person name="Calhoun S."/>
            <person name="Riley R."/>
            <person name="Ohm R."/>
            <person name="LaButti K."/>
            <person name="Andreopoulos B."/>
            <person name="Pangilinan J."/>
            <person name="Nolan M."/>
            <person name="Tritt A."/>
            <person name="Clum A."/>
            <person name="Lipzen A."/>
            <person name="Daum C."/>
            <person name="Barry K."/>
            <person name="Grigoriev I.V."/>
            <person name="Vilgalys R."/>
        </authorList>
    </citation>
    <scope>NUCLEOTIDE SEQUENCE</scope>
    <source>
        <strain evidence="7">PMI_201</strain>
    </source>
</reference>
<feature type="region of interest" description="Disordered" evidence="6">
    <location>
        <begin position="217"/>
        <end position="278"/>
    </location>
</feature>
<evidence type="ECO:0000256" key="3">
    <source>
        <dbReference type="ARBA" id="ARBA00023015"/>
    </source>
</evidence>
<dbReference type="Pfam" id="PF02291">
    <property type="entry name" value="TFIID-31kDa"/>
    <property type="match status" value="1"/>
</dbReference>
<organism evidence="7 8">
    <name type="scientific">Talaromyces proteolyticus</name>
    <dbReference type="NCBI Taxonomy" id="1131652"/>
    <lineage>
        <taxon>Eukaryota</taxon>
        <taxon>Fungi</taxon>
        <taxon>Dikarya</taxon>
        <taxon>Ascomycota</taxon>
        <taxon>Pezizomycotina</taxon>
        <taxon>Eurotiomycetes</taxon>
        <taxon>Eurotiomycetidae</taxon>
        <taxon>Eurotiales</taxon>
        <taxon>Trichocomaceae</taxon>
        <taxon>Talaromyces</taxon>
        <taxon>Talaromyces sect. Bacilispori</taxon>
    </lineage>
</organism>
<gene>
    <name evidence="7" type="ORF">BGW36DRAFT_376785</name>
</gene>
<feature type="compositionally biased region" description="Acidic residues" evidence="6">
    <location>
        <begin position="268"/>
        <end position="278"/>
    </location>
</feature>
<evidence type="ECO:0000256" key="2">
    <source>
        <dbReference type="ARBA" id="ARBA00007646"/>
    </source>
</evidence>
<dbReference type="GO" id="GO:0005669">
    <property type="term" value="C:transcription factor TFIID complex"/>
    <property type="evidence" value="ECO:0007669"/>
    <property type="project" value="TreeGrafter"/>
</dbReference>
<proteinExistence type="inferred from homology"/>
<dbReference type="GO" id="GO:0046982">
    <property type="term" value="F:protein heterodimerization activity"/>
    <property type="evidence" value="ECO:0007669"/>
    <property type="project" value="InterPro"/>
</dbReference>
<protein>
    <submittedName>
        <fullName evidence="7">Transcription initiation factor IID, 31kD subunit-domain-containing protein</fullName>
    </submittedName>
</protein>
<dbReference type="Proteomes" id="UP001201262">
    <property type="component" value="Unassembled WGS sequence"/>
</dbReference>
<dbReference type="PANTHER" id="PTHR48068">
    <property type="entry name" value="TAF9 RNA POLYMERASE II, TATA BOX-BINDING PROTEIN (TBP)-ASSOCIATED FACTOR"/>
    <property type="match status" value="1"/>
</dbReference>
<dbReference type="GO" id="GO:0016251">
    <property type="term" value="F:RNA polymerase II general transcription initiation factor activity"/>
    <property type="evidence" value="ECO:0007669"/>
    <property type="project" value="TreeGrafter"/>
</dbReference>
<comment type="subcellular location">
    <subcellularLocation>
        <location evidence="1">Nucleus</location>
    </subcellularLocation>
</comment>
<dbReference type="AlphaFoldDB" id="A0AAD4KU33"/>